<feature type="domain" description="Peptidase S26" evidence="4">
    <location>
        <begin position="2"/>
        <end position="133"/>
    </location>
</feature>
<sequence length="179" mass="19172">MPSDHMAPTHRRGDLIVAERTDGSGVRAGDVVLFEEKRWFPGGQLTMQRVIGTGGDRVSCCEGDTVSVNGEPLAEPYVLGNDPVGVADRTYDVKVPEGRLFVLGDYRANSADSRFHLSERSGTVAASTVRGRVLDDGPSALLWPAGVAVLGALMTSAGLVLGMTSWIVRRRARMVPPPR</sequence>
<dbReference type="EMBL" id="JNAD02000004">
    <property type="protein sequence ID" value="RKM96767.1"/>
    <property type="molecule type" value="Genomic_DNA"/>
</dbReference>
<evidence type="ECO:0000256" key="1">
    <source>
        <dbReference type="ARBA" id="ARBA00004401"/>
    </source>
</evidence>
<gene>
    <name evidence="5" type="primary">lepB</name>
    <name evidence="5" type="ORF">SFRA_010710</name>
</gene>
<dbReference type="InterPro" id="IPR036286">
    <property type="entry name" value="LexA/Signal_pep-like_sf"/>
</dbReference>
<comment type="similarity">
    <text evidence="2 3">Belongs to the peptidase S26 family.</text>
</comment>
<organism evidence="5 6">
    <name type="scientific">Streptomyces xinghaiensis</name>
    <dbReference type="NCBI Taxonomy" id="1038928"/>
    <lineage>
        <taxon>Bacteria</taxon>
        <taxon>Bacillati</taxon>
        <taxon>Actinomycetota</taxon>
        <taxon>Actinomycetes</taxon>
        <taxon>Kitasatosporales</taxon>
        <taxon>Streptomycetaceae</taxon>
        <taxon>Streptomyces</taxon>
    </lineage>
</organism>
<dbReference type="GO" id="GO:0004252">
    <property type="term" value="F:serine-type endopeptidase activity"/>
    <property type="evidence" value="ECO:0007669"/>
    <property type="project" value="InterPro"/>
</dbReference>
<evidence type="ECO:0000259" key="4">
    <source>
        <dbReference type="Pfam" id="PF10502"/>
    </source>
</evidence>
<evidence type="ECO:0000313" key="6">
    <source>
        <dbReference type="Proteomes" id="UP000028058"/>
    </source>
</evidence>
<dbReference type="CDD" id="cd06530">
    <property type="entry name" value="S26_SPase_I"/>
    <property type="match status" value="1"/>
</dbReference>
<dbReference type="OrthoDB" id="9815782at2"/>
<comment type="subcellular location">
    <subcellularLocation>
        <location evidence="1">Cell membrane</location>
        <topology evidence="1">Single-pass type II membrane protein</topology>
    </subcellularLocation>
    <subcellularLocation>
        <location evidence="3">Membrane</location>
        <topology evidence="3">Single-pass type II membrane protein</topology>
    </subcellularLocation>
</comment>
<dbReference type="NCBIfam" id="TIGR02227">
    <property type="entry name" value="sigpep_I_bact"/>
    <property type="match status" value="1"/>
</dbReference>
<dbReference type="InterPro" id="IPR019533">
    <property type="entry name" value="Peptidase_S26"/>
</dbReference>
<feature type="transmembrane region" description="Helical" evidence="3">
    <location>
        <begin position="141"/>
        <end position="168"/>
    </location>
</feature>
<dbReference type="EC" id="3.4.21.89" evidence="3"/>
<evidence type="ECO:0000256" key="2">
    <source>
        <dbReference type="ARBA" id="ARBA00009370"/>
    </source>
</evidence>
<dbReference type="SUPFAM" id="SSF51306">
    <property type="entry name" value="LexA/Signal peptidase"/>
    <property type="match status" value="1"/>
</dbReference>
<keyword evidence="3" id="KW-0472">Membrane</keyword>
<keyword evidence="3" id="KW-0812">Transmembrane</keyword>
<keyword evidence="3" id="KW-1133">Transmembrane helix</keyword>
<dbReference type="PANTHER" id="PTHR43390">
    <property type="entry name" value="SIGNAL PEPTIDASE I"/>
    <property type="match status" value="1"/>
</dbReference>
<accession>A0A3M8FC74</accession>
<proteinExistence type="inferred from homology"/>
<comment type="catalytic activity">
    <reaction evidence="3">
        <text>Cleavage of hydrophobic, N-terminal signal or leader sequences from secreted and periplasmic proteins.</text>
        <dbReference type="EC" id="3.4.21.89"/>
    </reaction>
</comment>
<protein>
    <recommendedName>
        <fullName evidence="3">Signal peptidase I</fullName>
        <ecNumber evidence="3">3.4.21.89</ecNumber>
    </recommendedName>
</protein>
<comment type="caution">
    <text evidence="5">The sequence shown here is derived from an EMBL/GenBank/DDBJ whole genome shotgun (WGS) entry which is preliminary data.</text>
</comment>
<keyword evidence="6" id="KW-1185">Reference proteome</keyword>
<evidence type="ECO:0000313" key="5">
    <source>
        <dbReference type="EMBL" id="RKM96767.1"/>
    </source>
</evidence>
<dbReference type="Pfam" id="PF10502">
    <property type="entry name" value="Peptidase_S26"/>
    <property type="match status" value="1"/>
</dbReference>
<dbReference type="Proteomes" id="UP000028058">
    <property type="component" value="Unassembled WGS sequence"/>
</dbReference>
<dbReference type="PANTHER" id="PTHR43390:SF1">
    <property type="entry name" value="CHLOROPLAST PROCESSING PEPTIDASE"/>
    <property type="match status" value="1"/>
</dbReference>
<dbReference type="AlphaFoldDB" id="A0A3M8FC74"/>
<dbReference type="Gene3D" id="2.10.109.10">
    <property type="entry name" value="Umud Fragment, subunit A"/>
    <property type="match status" value="1"/>
</dbReference>
<keyword evidence="3 5" id="KW-0378">Hydrolase</keyword>
<dbReference type="GO" id="GO:0009003">
    <property type="term" value="F:signal peptidase activity"/>
    <property type="evidence" value="ECO:0007669"/>
    <property type="project" value="UniProtKB-EC"/>
</dbReference>
<dbReference type="PRINTS" id="PR00727">
    <property type="entry name" value="LEADERPTASE"/>
</dbReference>
<name>A0A3M8FC74_9ACTN</name>
<evidence type="ECO:0000256" key="3">
    <source>
        <dbReference type="RuleBase" id="RU362042"/>
    </source>
</evidence>
<keyword evidence="3" id="KW-0645">Protease</keyword>
<dbReference type="GO" id="GO:0005886">
    <property type="term" value="C:plasma membrane"/>
    <property type="evidence" value="ECO:0007669"/>
    <property type="project" value="UniProtKB-SubCell"/>
</dbReference>
<reference evidence="5 6" key="1">
    <citation type="journal article" date="2014" name="Genome Announc.">
        <title>Draft Genome Sequence of Streptomyces fradiae ATCC 19609, a Strain Highly Sensitive to Antibiotics.</title>
        <authorList>
            <person name="Bekker O.B."/>
            <person name="Klimina K.M."/>
            <person name="Vatlin A.A."/>
            <person name="Zakharevich N.V."/>
            <person name="Kasianov A.S."/>
            <person name="Danilenko V.N."/>
        </authorList>
    </citation>
    <scope>NUCLEOTIDE SEQUENCE [LARGE SCALE GENOMIC DNA]</scope>
    <source>
        <strain evidence="5 6">ATCC 19609</strain>
    </source>
</reference>
<dbReference type="GO" id="GO:0006465">
    <property type="term" value="P:signal peptide processing"/>
    <property type="evidence" value="ECO:0007669"/>
    <property type="project" value="InterPro"/>
</dbReference>
<dbReference type="InterPro" id="IPR000223">
    <property type="entry name" value="Pept_S26A_signal_pept_1"/>
</dbReference>